<name>A0A0N8K8Y1_9RHOB</name>
<evidence type="ECO:0000256" key="2">
    <source>
        <dbReference type="SAM" id="SignalP"/>
    </source>
</evidence>
<dbReference type="EC" id="2.8.1.2" evidence="5"/>
<dbReference type="RefSeq" id="WP_072246131.1">
    <property type="nucleotide sequence ID" value="NZ_FBYC01000004.1"/>
</dbReference>
<protein>
    <submittedName>
        <fullName evidence="5">Thiosulfate/3-mercaptopyruvate sulfurtransferase</fullName>
        <ecNumber evidence="5">2.8.1.1</ecNumber>
        <ecNumber evidence="5">2.8.1.2</ecNumber>
    </submittedName>
</protein>
<dbReference type="EMBL" id="LJSG01000002">
    <property type="protein sequence ID" value="KPP95801.1"/>
    <property type="molecule type" value="Genomic_DNA"/>
</dbReference>
<evidence type="ECO:0000313" key="7">
    <source>
        <dbReference type="Proteomes" id="UP000182045"/>
    </source>
</evidence>
<dbReference type="Gene3D" id="3.40.250.10">
    <property type="entry name" value="Rhodanese-like domain"/>
    <property type="match status" value="2"/>
</dbReference>
<dbReference type="OrthoDB" id="9781034at2"/>
<dbReference type="AlphaFoldDB" id="A0A0N8K8Y1"/>
<feature type="signal peptide" evidence="2">
    <location>
        <begin position="1"/>
        <end position="20"/>
    </location>
</feature>
<reference evidence="5 6" key="1">
    <citation type="submission" date="2015-09" db="EMBL/GenBank/DDBJ databases">
        <title>Identification and resolution of microdiversity through metagenomic sequencing of parallel consortia.</title>
        <authorList>
            <person name="Nelson W.C."/>
            <person name="Romine M.F."/>
            <person name="Lindemann S.R."/>
        </authorList>
    </citation>
    <scope>NUCLEOTIDE SEQUENCE [LARGE SCALE GENOMIC DNA]</scope>
    <source>
        <strain evidence="5">HL-91</strain>
    </source>
</reference>
<gene>
    <name evidence="5" type="primary">sseA</name>
    <name evidence="4" type="ORF">Ga0058931_1915</name>
    <name evidence="5" type="ORF">HLUCCA05_03800</name>
</gene>
<keyword evidence="2" id="KW-0732">Signal</keyword>
<dbReference type="PATRIC" id="fig|1666912.4.peg.1913"/>
<accession>A0A0N8K8Y1</accession>
<keyword evidence="1" id="KW-0677">Repeat</keyword>
<feature type="domain" description="Rhodanese" evidence="3">
    <location>
        <begin position="52"/>
        <end position="149"/>
    </location>
</feature>
<evidence type="ECO:0000313" key="6">
    <source>
        <dbReference type="Proteomes" id="UP000050413"/>
    </source>
</evidence>
<dbReference type="GO" id="GO:0016784">
    <property type="term" value="F:3-mercaptopyruvate sulfurtransferase activity"/>
    <property type="evidence" value="ECO:0007669"/>
    <property type="project" value="UniProtKB-EC"/>
</dbReference>
<dbReference type="InterPro" id="IPR036873">
    <property type="entry name" value="Rhodanese-like_dom_sf"/>
</dbReference>
<dbReference type="STRING" id="1666912.Ga0058931_1915"/>
<evidence type="ECO:0000313" key="4">
    <source>
        <dbReference type="EMBL" id="CUX81685.1"/>
    </source>
</evidence>
<sequence>MLRKTALTLTLTALPTLATAAPEGWQPLLSPSDLSAMLERGEDIHIIRVTGDFEAGHIPGAVFSPYDAWRAGPTNPGALKPELEYEAEAVRIGVREDRPTVIVHNGDSPSDMGAAARVYWTLKSLGVQDLALLNGGYQAWAAADLPTATGEVTPTESDFYAEWRDDWYIPTDEVVELVESGDARLLDSRPEGFFEGIAWSIARPGTIRSAENLQYTQFFEDGLLVGPERAREIAVAQGLQDSATTVSFCNTGHWAALNWFALSELAKVPNTRLYAESMAEYSIHGHALDNEPGRVAYLWHATKRWVDGLF</sequence>
<dbReference type="Proteomes" id="UP000050413">
    <property type="component" value="Unassembled WGS sequence"/>
</dbReference>
<organism evidence="5 6">
    <name type="scientific">Roseibaca calidilacus</name>
    <dbReference type="NCBI Taxonomy" id="1666912"/>
    <lineage>
        <taxon>Bacteria</taxon>
        <taxon>Pseudomonadati</taxon>
        <taxon>Pseudomonadota</taxon>
        <taxon>Alphaproteobacteria</taxon>
        <taxon>Rhodobacterales</taxon>
        <taxon>Paracoccaceae</taxon>
        <taxon>Roseinatronobacter</taxon>
    </lineage>
</organism>
<evidence type="ECO:0000259" key="3">
    <source>
        <dbReference type="PROSITE" id="PS50206"/>
    </source>
</evidence>
<proteinExistence type="predicted"/>
<keyword evidence="5" id="KW-0808">Transferase</keyword>
<dbReference type="EC" id="2.8.1.1" evidence="5"/>
<keyword evidence="7" id="KW-1185">Reference proteome</keyword>
<evidence type="ECO:0000313" key="5">
    <source>
        <dbReference type="EMBL" id="KPP95801.1"/>
    </source>
</evidence>
<dbReference type="PROSITE" id="PS50206">
    <property type="entry name" value="RHODANESE_3"/>
    <property type="match status" value="2"/>
</dbReference>
<dbReference type="Proteomes" id="UP000182045">
    <property type="component" value="Unassembled WGS sequence"/>
</dbReference>
<feature type="chain" id="PRO_5010310556" evidence="2">
    <location>
        <begin position="21"/>
        <end position="310"/>
    </location>
</feature>
<dbReference type="GO" id="GO:0004792">
    <property type="term" value="F:thiosulfate-cyanide sulfurtransferase activity"/>
    <property type="evidence" value="ECO:0007669"/>
    <property type="project" value="UniProtKB-EC"/>
</dbReference>
<dbReference type="EMBL" id="FBYC01000004">
    <property type="protein sequence ID" value="CUX81685.1"/>
    <property type="molecule type" value="Genomic_DNA"/>
</dbReference>
<feature type="domain" description="Rhodanese" evidence="3">
    <location>
        <begin position="179"/>
        <end position="290"/>
    </location>
</feature>
<comment type="caution">
    <text evidence="5">The sequence shown here is derived from an EMBL/GenBank/DDBJ whole genome shotgun (WGS) entry which is preliminary data.</text>
</comment>
<dbReference type="SMART" id="SM00450">
    <property type="entry name" value="RHOD"/>
    <property type="match status" value="2"/>
</dbReference>
<dbReference type="Pfam" id="PF00581">
    <property type="entry name" value="Rhodanese"/>
    <property type="match status" value="2"/>
</dbReference>
<dbReference type="PANTHER" id="PTHR43855:SF1">
    <property type="entry name" value="THIOSULFATE SULFURTRANSFERASE"/>
    <property type="match status" value="1"/>
</dbReference>
<dbReference type="InterPro" id="IPR051126">
    <property type="entry name" value="Thiosulfate_sulfurtransferase"/>
</dbReference>
<evidence type="ECO:0000256" key="1">
    <source>
        <dbReference type="ARBA" id="ARBA00022737"/>
    </source>
</evidence>
<keyword evidence="5" id="KW-0670">Pyruvate</keyword>
<dbReference type="SUPFAM" id="SSF52821">
    <property type="entry name" value="Rhodanese/Cell cycle control phosphatase"/>
    <property type="match status" value="2"/>
</dbReference>
<dbReference type="InterPro" id="IPR001763">
    <property type="entry name" value="Rhodanese-like_dom"/>
</dbReference>
<reference evidence="4 7" key="2">
    <citation type="submission" date="2016-01" db="EMBL/GenBank/DDBJ databases">
        <authorList>
            <person name="Varghese N."/>
        </authorList>
    </citation>
    <scope>NUCLEOTIDE SEQUENCE [LARGE SCALE GENOMIC DNA]</scope>
    <source>
        <strain evidence="4 7">HL-91</strain>
    </source>
</reference>
<dbReference type="PANTHER" id="PTHR43855">
    <property type="entry name" value="THIOSULFATE SULFURTRANSFERASE"/>
    <property type="match status" value="1"/>
</dbReference>